<accession>A0AAN3MAQ2</accession>
<protein>
    <submittedName>
        <fullName evidence="1">Uncharacterized protein</fullName>
    </submittedName>
</protein>
<dbReference type="Proteomes" id="UP000005056">
    <property type="component" value="Unassembled WGS sequence"/>
</dbReference>
<reference evidence="1 2" key="1">
    <citation type="submission" date="2010-09" db="EMBL/GenBank/DDBJ databases">
        <authorList>
            <person name="Weinstock G."/>
            <person name="Sodergren E."/>
            <person name="Clifton S."/>
            <person name="Fulton L."/>
            <person name="Fulton B."/>
            <person name="Courtney L."/>
            <person name="Fronick C."/>
            <person name="Harrison M."/>
            <person name="Strong C."/>
            <person name="Farmer C."/>
            <person name="Delahaunty K."/>
            <person name="Markovic C."/>
            <person name="Hall O."/>
            <person name="Minx P."/>
            <person name="Tomlinson C."/>
            <person name="Mitreva M."/>
            <person name="Hou S."/>
            <person name="Chen J."/>
            <person name="Wollam A."/>
            <person name="Pepin K.H."/>
            <person name="Johnson M."/>
            <person name="Bhonagiri V."/>
            <person name="Zhang X."/>
            <person name="Suruliraj S."/>
            <person name="Warren W."/>
            <person name="Chinwalla A."/>
            <person name="Mardis E.R."/>
            <person name="Wilson R.K."/>
        </authorList>
    </citation>
    <scope>NUCLEOTIDE SEQUENCE [LARGE SCALE GENOMIC DNA]</scope>
    <source>
        <strain evidence="1 2">MS 85-1</strain>
    </source>
</reference>
<evidence type="ECO:0000313" key="1">
    <source>
        <dbReference type="EMBL" id="EFU35800.1"/>
    </source>
</evidence>
<proteinExistence type="predicted"/>
<dbReference type="EMBL" id="ADWQ01000008">
    <property type="protein sequence ID" value="EFU35800.1"/>
    <property type="molecule type" value="Genomic_DNA"/>
</dbReference>
<sequence length="50" mass="5657">MRFVYARCDADASYLAYKGLTCRFLASGNICVPALAMPCDFFIDKQKSRQ</sequence>
<organism evidence="1 2">
    <name type="scientific">Escherichia coli MS 85-1</name>
    <dbReference type="NCBI Taxonomy" id="679202"/>
    <lineage>
        <taxon>Bacteria</taxon>
        <taxon>Pseudomonadati</taxon>
        <taxon>Pseudomonadota</taxon>
        <taxon>Gammaproteobacteria</taxon>
        <taxon>Enterobacterales</taxon>
        <taxon>Enterobacteriaceae</taxon>
        <taxon>Escherichia</taxon>
    </lineage>
</organism>
<gene>
    <name evidence="1" type="ORF">HMPREF9350_02456</name>
</gene>
<dbReference type="AlphaFoldDB" id="A0AAN3MAQ2"/>
<evidence type="ECO:0000313" key="2">
    <source>
        <dbReference type="Proteomes" id="UP000005056"/>
    </source>
</evidence>
<name>A0AAN3MAQ2_ECOLX</name>
<comment type="caution">
    <text evidence="1">The sequence shown here is derived from an EMBL/GenBank/DDBJ whole genome shotgun (WGS) entry which is preliminary data.</text>
</comment>